<reference evidence="10" key="1">
    <citation type="submission" date="2022-09" db="EMBL/GenBank/DDBJ databases">
        <title>Winslowiella arboricola sp. nov., isolated from bleeding cankers on broadleaf hosts.</title>
        <authorList>
            <person name="Brady C."/>
            <person name="Kaur S."/>
            <person name="Crampton B."/>
            <person name="Maddock D."/>
            <person name="Arnold D."/>
            <person name="Denman S."/>
        </authorList>
    </citation>
    <scope>NUCLEOTIDE SEQUENCE</scope>
    <source>
        <strain evidence="10">BAC 15a-03b</strain>
    </source>
</reference>
<feature type="coiled-coil region" evidence="6">
    <location>
        <begin position="112"/>
        <end position="139"/>
    </location>
</feature>
<evidence type="ECO:0000256" key="1">
    <source>
        <dbReference type="ARBA" id="ARBA00004167"/>
    </source>
</evidence>
<dbReference type="EMBL" id="JAODIM010000043">
    <property type="protein sequence ID" value="MCU5779653.1"/>
    <property type="molecule type" value="Genomic_DNA"/>
</dbReference>
<dbReference type="Gene3D" id="2.40.30.170">
    <property type="match status" value="1"/>
</dbReference>
<evidence type="ECO:0000259" key="8">
    <source>
        <dbReference type="Pfam" id="PF25917"/>
    </source>
</evidence>
<dbReference type="GO" id="GO:0016020">
    <property type="term" value="C:membrane"/>
    <property type="evidence" value="ECO:0007669"/>
    <property type="project" value="UniProtKB-SubCell"/>
</dbReference>
<keyword evidence="4 7" id="KW-1133">Transmembrane helix</keyword>
<dbReference type="GO" id="GO:0055085">
    <property type="term" value="P:transmembrane transport"/>
    <property type="evidence" value="ECO:0007669"/>
    <property type="project" value="InterPro"/>
</dbReference>
<protein>
    <submittedName>
        <fullName evidence="10">HlyD family secretion protein</fullName>
    </submittedName>
</protein>
<comment type="similarity">
    <text evidence="2">Belongs to the membrane fusion protein (MFP) (TC 8.A.1) family.</text>
</comment>
<sequence length="345" mass="37976">MSEVNQQRQKRRVFTLFALLILAAALLLVGWWWFFLRAVESTDDAFIDGHLSQISAQIAGRVERIAVEDNQMVKRGDLLIELDPRDRQIALDKALAARSITQAKIGQSVAELTALEASLGQVEANVQLAEAEYQRDEKQYLRYRQSGSAVSHSELDAKAASAKTSAATLLAQRKNISYSKAQLLKARAALVENQATLQQDDAEIASARLLLSYTRITAPGDGYVTKRTAEAGNTVSAGSVLMVVIDSHVWVTANFKENQLAAMRPGQRVEVRVDAWPRQRFKARVDSIQRATGSVFSLLPAENATGNYVKIVQRVPVKIVFTDADIAHYALSPGMSVVPYVNVKP</sequence>
<organism evidence="10 11">
    <name type="scientific">Winslowiella arboricola</name>
    <dbReference type="NCBI Taxonomy" id="2978220"/>
    <lineage>
        <taxon>Bacteria</taxon>
        <taxon>Pseudomonadati</taxon>
        <taxon>Pseudomonadota</taxon>
        <taxon>Gammaproteobacteria</taxon>
        <taxon>Enterobacterales</taxon>
        <taxon>Erwiniaceae</taxon>
        <taxon>Winslowiella</taxon>
    </lineage>
</organism>
<feature type="domain" description="Multidrug resistance protein MdtA-like barrel-sandwich hybrid" evidence="8">
    <location>
        <begin position="53"/>
        <end position="245"/>
    </location>
</feature>
<gene>
    <name evidence="10" type="ORF">N5923_19380</name>
</gene>
<keyword evidence="5 7" id="KW-0472">Membrane</keyword>
<dbReference type="InterPro" id="IPR058625">
    <property type="entry name" value="MdtA-like_BSH"/>
</dbReference>
<dbReference type="PANTHER" id="PTHR30386">
    <property type="entry name" value="MEMBRANE FUSION SUBUNIT OF EMRAB-TOLC MULTIDRUG EFFLUX PUMP"/>
    <property type="match status" value="1"/>
</dbReference>
<comment type="caution">
    <text evidence="10">The sequence shown here is derived from an EMBL/GenBank/DDBJ whole genome shotgun (WGS) entry which is preliminary data.</text>
</comment>
<keyword evidence="6" id="KW-0175">Coiled coil</keyword>
<evidence type="ECO:0000313" key="10">
    <source>
        <dbReference type="EMBL" id="MCU5779653.1"/>
    </source>
</evidence>
<keyword evidence="11" id="KW-1185">Reference proteome</keyword>
<proteinExistence type="inferred from homology"/>
<dbReference type="InterPro" id="IPR050739">
    <property type="entry name" value="MFP"/>
</dbReference>
<dbReference type="Pfam" id="PF25917">
    <property type="entry name" value="BSH_RND"/>
    <property type="match status" value="1"/>
</dbReference>
<name>A0A9J6PVE0_9GAMM</name>
<accession>A0A9J6PVE0</accession>
<dbReference type="PRINTS" id="PR01490">
    <property type="entry name" value="RTXTOXIND"/>
</dbReference>
<dbReference type="InterPro" id="IPR058792">
    <property type="entry name" value="Beta-barrel_RND_2"/>
</dbReference>
<dbReference type="RefSeq" id="WP_267144738.1">
    <property type="nucleotide sequence ID" value="NZ_JAODIL010000082.1"/>
</dbReference>
<dbReference type="Proteomes" id="UP001064262">
    <property type="component" value="Unassembled WGS sequence"/>
</dbReference>
<evidence type="ECO:0000256" key="3">
    <source>
        <dbReference type="ARBA" id="ARBA00022692"/>
    </source>
</evidence>
<evidence type="ECO:0000256" key="6">
    <source>
        <dbReference type="SAM" id="Coils"/>
    </source>
</evidence>
<feature type="transmembrane region" description="Helical" evidence="7">
    <location>
        <begin position="12"/>
        <end position="34"/>
    </location>
</feature>
<evidence type="ECO:0000256" key="5">
    <source>
        <dbReference type="ARBA" id="ARBA00023136"/>
    </source>
</evidence>
<dbReference type="Pfam" id="PF25954">
    <property type="entry name" value="Beta-barrel_RND_2"/>
    <property type="match status" value="1"/>
</dbReference>
<dbReference type="SUPFAM" id="SSF111369">
    <property type="entry name" value="HlyD-like secretion proteins"/>
    <property type="match status" value="2"/>
</dbReference>
<evidence type="ECO:0000256" key="2">
    <source>
        <dbReference type="ARBA" id="ARBA00009477"/>
    </source>
</evidence>
<keyword evidence="3 7" id="KW-0812">Transmembrane</keyword>
<evidence type="ECO:0000259" key="9">
    <source>
        <dbReference type="Pfam" id="PF25954"/>
    </source>
</evidence>
<comment type="subcellular location">
    <subcellularLocation>
        <location evidence="1">Membrane</location>
        <topology evidence="1">Single-pass membrane protein</topology>
    </subcellularLocation>
</comment>
<feature type="domain" description="CusB-like beta-barrel" evidence="9">
    <location>
        <begin position="249"/>
        <end position="288"/>
    </location>
</feature>
<evidence type="ECO:0000256" key="4">
    <source>
        <dbReference type="ARBA" id="ARBA00022989"/>
    </source>
</evidence>
<dbReference type="AlphaFoldDB" id="A0A9J6PVE0"/>
<dbReference type="PANTHER" id="PTHR30386:SF26">
    <property type="entry name" value="TRANSPORT PROTEIN COMB"/>
    <property type="match status" value="1"/>
</dbReference>
<evidence type="ECO:0000256" key="7">
    <source>
        <dbReference type="SAM" id="Phobius"/>
    </source>
</evidence>
<dbReference type="Gene3D" id="2.40.50.100">
    <property type="match status" value="1"/>
</dbReference>
<evidence type="ECO:0000313" key="11">
    <source>
        <dbReference type="Proteomes" id="UP001064262"/>
    </source>
</evidence>